<dbReference type="Gene3D" id="3.20.20.100">
    <property type="entry name" value="NADP-dependent oxidoreductase domain"/>
    <property type="match status" value="1"/>
</dbReference>
<organism evidence="3 4">
    <name type="scientific">Chryseobacterium endophyticum</name>
    <dbReference type="NCBI Taxonomy" id="1854762"/>
    <lineage>
        <taxon>Bacteria</taxon>
        <taxon>Pseudomonadati</taxon>
        <taxon>Bacteroidota</taxon>
        <taxon>Flavobacteriia</taxon>
        <taxon>Flavobacteriales</taxon>
        <taxon>Weeksellaceae</taxon>
        <taxon>Chryseobacterium group</taxon>
        <taxon>Chryseobacterium</taxon>
    </lineage>
</organism>
<evidence type="ECO:0000313" key="3">
    <source>
        <dbReference type="EMBL" id="XAO72852.1"/>
    </source>
</evidence>
<protein>
    <submittedName>
        <fullName evidence="3">Aldo/keto reductase</fullName>
    </submittedName>
</protein>
<keyword evidence="1" id="KW-0560">Oxidoreductase</keyword>
<dbReference type="AlphaFoldDB" id="A0AAU6WLN4"/>
<dbReference type="RefSeq" id="WP_345765570.1">
    <property type="nucleotide sequence ID" value="NZ_CP154834.1"/>
</dbReference>
<proteinExistence type="predicted"/>
<evidence type="ECO:0000256" key="1">
    <source>
        <dbReference type="ARBA" id="ARBA00023002"/>
    </source>
</evidence>
<dbReference type="Pfam" id="PF00248">
    <property type="entry name" value="Aldo_ket_red"/>
    <property type="match status" value="1"/>
</dbReference>
<keyword evidence="4" id="KW-1185">Reference proteome</keyword>
<dbReference type="InterPro" id="IPR023210">
    <property type="entry name" value="NADP_OxRdtase_dom"/>
</dbReference>
<dbReference type="InterPro" id="IPR036812">
    <property type="entry name" value="NAD(P)_OxRdtase_dom_sf"/>
</dbReference>
<dbReference type="GO" id="GO:0016491">
    <property type="term" value="F:oxidoreductase activity"/>
    <property type="evidence" value="ECO:0007669"/>
    <property type="project" value="UniProtKB-KW"/>
</dbReference>
<accession>A0AAU6WLN4</accession>
<dbReference type="InterPro" id="IPR050791">
    <property type="entry name" value="Aldo-Keto_reductase"/>
</dbReference>
<reference evidence="3 4" key="1">
    <citation type="submission" date="2024-04" db="EMBL/GenBank/DDBJ databases">
        <title>Genome sequencing and assembly of rice foliar adapted Chryseobacterium endophyticum OsEnb-ALM-A6.</title>
        <authorList>
            <person name="Kumar S."/>
            <person name="Javed M."/>
            <person name="Chouhan V."/>
            <person name="Charishma K."/>
            <person name="Patel A."/>
            <person name="Kumar M."/>
            <person name="Sahu K.P."/>
            <person name="Kumar A."/>
        </authorList>
    </citation>
    <scope>NUCLEOTIDE SEQUENCE [LARGE SCALE GENOMIC DNA]</scope>
    <source>
        <strain evidence="3 4">OsEnb-ALM-A6</strain>
    </source>
</reference>
<sequence length="77" mass="8415">MAQEKTITASQLALAWIMSKGIVPIPGTKRRKYLEENIASAAVELSENDILKLESIVPLGTDTGAPYDEFSMGLLDY</sequence>
<dbReference type="PANTHER" id="PTHR43625:SF40">
    <property type="entry name" value="ALDO-KETO REDUCTASE YAKC [NADP(+)]"/>
    <property type="match status" value="1"/>
</dbReference>
<dbReference type="Proteomes" id="UP001463665">
    <property type="component" value="Chromosome"/>
</dbReference>
<evidence type="ECO:0000313" key="4">
    <source>
        <dbReference type="Proteomes" id="UP001463665"/>
    </source>
</evidence>
<name>A0AAU6WLN4_9FLAO</name>
<dbReference type="SUPFAM" id="SSF51430">
    <property type="entry name" value="NAD(P)-linked oxidoreductase"/>
    <property type="match status" value="1"/>
</dbReference>
<dbReference type="GO" id="GO:0005737">
    <property type="term" value="C:cytoplasm"/>
    <property type="evidence" value="ECO:0007669"/>
    <property type="project" value="TreeGrafter"/>
</dbReference>
<dbReference type="EMBL" id="CP154834">
    <property type="protein sequence ID" value="XAO72852.1"/>
    <property type="molecule type" value="Genomic_DNA"/>
</dbReference>
<feature type="domain" description="NADP-dependent oxidoreductase" evidence="2">
    <location>
        <begin position="1"/>
        <end position="56"/>
    </location>
</feature>
<evidence type="ECO:0000259" key="2">
    <source>
        <dbReference type="Pfam" id="PF00248"/>
    </source>
</evidence>
<dbReference type="PANTHER" id="PTHR43625">
    <property type="entry name" value="AFLATOXIN B1 ALDEHYDE REDUCTASE"/>
    <property type="match status" value="1"/>
</dbReference>
<gene>
    <name evidence="3" type="ORF">AAFP95_13395</name>
</gene>